<reference evidence="2 3" key="1">
    <citation type="submission" date="2006-01" db="EMBL/GenBank/DDBJ databases">
        <title>Complete sequence of Rhodopseudomonas palustris HaA2.</title>
        <authorList>
            <consortium name="US DOE Joint Genome Institute"/>
            <person name="Copeland A."/>
            <person name="Lucas S."/>
            <person name="Lapidus A."/>
            <person name="Barry K."/>
            <person name="Detter J.C."/>
            <person name="Glavina T."/>
            <person name="Hammon N."/>
            <person name="Israni S."/>
            <person name="Pitluck S."/>
            <person name="Chain P."/>
            <person name="Malfatti S."/>
            <person name="Shin M."/>
            <person name="Vergez L."/>
            <person name="Schmutz J."/>
            <person name="Larimer F."/>
            <person name="Land M."/>
            <person name="Hauser L."/>
            <person name="Pelletier D.A."/>
            <person name="Kyrpides N."/>
            <person name="Anderson I."/>
            <person name="Oda Y."/>
            <person name="Harwood C.S."/>
            <person name="Richardson P."/>
        </authorList>
    </citation>
    <scope>NUCLEOTIDE SEQUENCE [LARGE SCALE GENOMIC DNA]</scope>
    <source>
        <strain evidence="2 3">HaA2</strain>
    </source>
</reference>
<dbReference type="AlphaFoldDB" id="Q2IY47"/>
<proteinExistence type="predicted"/>
<accession>Q2IY47</accession>
<dbReference type="EMBL" id="CP000250">
    <property type="protein sequence ID" value="ABD06863.1"/>
    <property type="molecule type" value="Genomic_DNA"/>
</dbReference>
<evidence type="ECO:0000256" key="1">
    <source>
        <dbReference type="SAM" id="MobiDB-lite"/>
    </source>
</evidence>
<gene>
    <name evidence="2" type="ordered locus">RPB_2157</name>
</gene>
<organism evidence="2 3">
    <name type="scientific">Rhodopseudomonas palustris (strain HaA2)</name>
    <dbReference type="NCBI Taxonomy" id="316058"/>
    <lineage>
        <taxon>Bacteria</taxon>
        <taxon>Pseudomonadati</taxon>
        <taxon>Pseudomonadota</taxon>
        <taxon>Alphaproteobacteria</taxon>
        <taxon>Hyphomicrobiales</taxon>
        <taxon>Nitrobacteraceae</taxon>
        <taxon>Rhodopseudomonas</taxon>
    </lineage>
</organism>
<keyword evidence="3" id="KW-1185">Reference proteome</keyword>
<dbReference type="KEGG" id="rpb:RPB_2157"/>
<name>Q2IY47_RHOP2</name>
<evidence type="ECO:0000313" key="2">
    <source>
        <dbReference type="EMBL" id="ABD06863.1"/>
    </source>
</evidence>
<feature type="region of interest" description="Disordered" evidence="1">
    <location>
        <begin position="48"/>
        <end position="69"/>
    </location>
</feature>
<dbReference type="STRING" id="316058.RPB_2157"/>
<evidence type="ECO:0000313" key="3">
    <source>
        <dbReference type="Proteomes" id="UP000008809"/>
    </source>
</evidence>
<sequence>MLPPGSAGEMLMQNFIRDENLKLYRAALAQSTDEDQRRVLRELLGLLGDKPSQAGGRPQQAALAPDRSV</sequence>
<dbReference type="Proteomes" id="UP000008809">
    <property type="component" value="Chromosome"/>
</dbReference>
<protein>
    <submittedName>
        <fullName evidence="2">Uncharacterized protein</fullName>
    </submittedName>
</protein>
<dbReference type="HOGENOM" id="CLU_2773220_0_0_5"/>